<dbReference type="STRING" id="137246.A0A401TP34"/>
<gene>
    <name evidence="3" type="ORF">chiPu_0028488</name>
</gene>
<dbReference type="CDD" id="cd00112">
    <property type="entry name" value="LDLa"/>
    <property type="match status" value="1"/>
</dbReference>
<dbReference type="AlphaFoldDB" id="A0A401TP34"/>
<sequence length="55" mass="5943">MDALCIPLRWRCDGDTDCVDSSDERSCEGVSHVCDPNIKFGCKDSGGRARALPSP</sequence>
<dbReference type="Proteomes" id="UP000287033">
    <property type="component" value="Unassembled WGS sequence"/>
</dbReference>
<organism evidence="3 4">
    <name type="scientific">Chiloscyllium punctatum</name>
    <name type="common">Brownbanded bambooshark</name>
    <name type="synonym">Hemiscyllium punctatum</name>
    <dbReference type="NCBI Taxonomy" id="137246"/>
    <lineage>
        <taxon>Eukaryota</taxon>
        <taxon>Metazoa</taxon>
        <taxon>Chordata</taxon>
        <taxon>Craniata</taxon>
        <taxon>Vertebrata</taxon>
        <taxon>Chondrichthyes</taxon>
        <taxon>Elasmobranchii</taxon>
        <taxon>Galeomorphii</taxon>
        <taxon>Galeoidea</taxon>
        <taxon>Orectolobiformes</taxon>
        <taxon>Hemiscylliidae</taxon>
        <taxon>Chiloscyllium</taxon>
    </lineage>
</organism>
<evidence type="ECO:0000313" key="3">
    <source>
        <dbReference type="EMBL" id="GCC44338.1"/>
    </source>
</evidence>
<dbReference type="InterPro" id="IPR002172">
    <property type="entry name" value="LDrepeatLR_classA_rpt"/>
</dbReference>
<feature type="non-terminal residue" evidence="3">
    <location>
        <position position="55"/>
    </location>
</feature>
<dbReference type="PROSITE" id="PS50068">
    <property type="entry name" value="LDLRA_2"/>
    <property type="match status" value="1"/>
</dbReference>
<dbReference type="EMBL" id="BEZZ01132527">
    <property type="protein sequence ID" value="GCC44338.1"/>
    <property type="molecule type" value="Genomic_DNA"/>
</dbReference>
<evidence type="ECO:0000256" key="1">
    <source>
        <dbReference type="ARBA" id="ARBA00023157"/>
    </source>
</evidence>
<dbReference type="InterPro" id="IPR036055">
    <property type="entry name" value="LDL_receptor-like_sf"/>
</dbReference>
<name>A0A401TP34_CHIPU</name>
<dbReference type="Pfam" id="PF00057">
    <property type="entry name" value="Ldl_recept_a"/>
    <property type="match status" value="1"/>
</dbReference>
<evidence type="ECO:0000256" key="2">
    <source>
        <dbReference type="PROSITE-ProRule" id="PRU00124"/>
    </source>
</evidence>
<dbReference type="SUPFAM" id="SSF57424">
    <property type="entry name" value="LDL receptor-like module"/>
    <property type="match status" value="1"/>
</dbReference>
<keyword evidence="1 2" id="KW-1015">Disulfide bond</keyword>
<dbReference type="OrthoDB" id="8961657at2759"/>
<keyword evidence="4" id="KW-1185">Reference proteome</keyword>
<evidence type="ECO:0000313" key="4">
    <source>
        <dbReference type="Proteomes" id="UP000287033"/>
    </source>
</evidence>
<proteinExistence type="predicted"/>
<comment type="caution">
    <text evidence="2">Lacks conserved residue(s) required for the propagation of feature annotation.</text>
</comment>
<dbReference type="Gene3D" id="4.10.400.10">
    <property type="entry name" value="Low-density Lipoprotein Receptor"/>
    <property type="match status" value="1"/>
</dbReference>
<protein>
    <submittedName>
        <fullName evidence="3">Uncharacterized protein</fullName>
    </submittedName>
</protein>
<accession>A0A401TP34</accession>
<reference evidence="3 4" key="1">
    <citation type="journal article" date="2018" name="Nat. Ecol. Evol.">
        <title>Shark genomes provide insights into elasmobranch evolution and the origin of vertebrates.</title>
        <authorList>
            <person name="Hara Y"/>
            <person name="Yamaguchi K"/>
            <person name="Onimaru K"/>
            <person name="Kadota M"/>
            <person name="Koyanagi M"/>
            <person name="Keeley SD"/>
            <person name="Tatsumi K"/>
            <person name="Tanaka K"/>
            <person name="Motone F"/>
            <person name="Kageyama Y"/>
            <person name="Nozu R"/>
            <person name="Adachi N"/>
            <person name="Nishimura O"/>
            <person name="Nakagawa R"/>
            <person name="Tanegashima C"/>
            <person name="Kiyatake I"/>
            <person name="Matsumoto R"/>
            <person name="Murakumo K"/>
            <person name="Nishida K"/>
            <person name="Terakita A"/>
            <person name="Kuratani S"/>
            <person name="Sato K"/>
            <person name="Hyodo S Kuraku.S."/>
        </authorList>
    </citation>
    <scope>NUCLEOTIDE SEQUENCE [LARGE SCALE GENOMIC DNA]</scope>
</reference>
<feature type="disulfide bond" evidence="2">
    <location>
        <begin position="12"/>
        <end position="27"/>
    </location>
</feature>
<comment type="caution">
    <text evidence="3">The sequence shown here is derived from an EMBL/GenBank/DDBJ whole genome shotgun (WGS) entry which is preliminary data.</text>
</comment>